<gene>
    <name evidence="1" type="ORF">A3H26_01535</name>
</gene>
<accession>A0A1F4VFW5</accession>
<organism evidence="1 2">
    <name type="scientific">candidate division WWE3 bacterium RIFCSPLOWO2_12_FULL_36_10</name>
    <dbReference type="NCBI Taxonomy" id="1802630"/>
    <lineage>
        <taxon>Bacteria</taxon>
        <taxon>Katanobacteria</taxon>
    </lineage>
</organism>
<proteinExistence type="predicted"/>
<comment type="caution">
    <text evidence="1">The sequence shown here is derived from an EMBL/GenBank/DDBJ whole genome shotgun (WGS) entry which is preliminary data.</text>
</comment>
<dbReference type="AlphaFoldDB" id="A0A1F4VFW5"/>
<protein>
    <submittedName>
        <fullName evidence="1">Uncharacterized protein</fullName>
    </submittedName>
</protein>
<sequence>MTDRLEISDKVEQPLQHPDVQKIIIPLTYATTMSQIVNKYGWAVAWNLNSVMERVARND</sequence>
<dbReference type="Proteomes" id="UP000177763">
    <property type="component" value="Unassembled WGS sequence"/>
</dbReference>
<name>A0A1F4VFW5_UNCKA</name>
<reference evidence="1 2" key="1">
    <citation type="journal article" date="2016" name="Nat. Commun.">
        <title>Thousands of microbial genomes shed light on interconnected biogeochemical processes in an aquifer system.</title>
        <authorList>
            <person name="Anantharaman K."/>
            <person name="Brown C.T."/>
            <person name="Hug L.A."/>
            <person name="Sharon I."/>
            <person name="Castelle C.J."/>
            <person name="Probst A.J."/>
            <person name="Thomas B.C."/>
            <person name="Singh A."/>
            <person name="Wilkins M.J."/>
            <person name="Karaoz U."/>
            <person name="Brodie E.L."/>
            <person name="Williams K.H."/>
            <person name="Hubbard S.S."/>
            <person name="Banfield J.F."/>
        </authorList>
    </citation>
    <scope>NUCLEOTIDE SEQUENCE [LARGE SCALE GENOMIC DNA]</scope>
</reference>
<evidence type="ECO:0000313" key="2">
    <source>
        <dbReference type="Proteomes" id="UP000177763"/>
    </source>
</evidence>
<dbReference type="STRING" id="1802630.A3H26_01535"/>
<evidence type="ECO:0000313" key="1">
    <source>
        <dbReference type="EMBL" id="OGC56084.1"/>
    </source>
</evidence>
<dbReference type="EMBL" id="MEVN01000047">
    <property type="protein sequence ID" value="OGC56084.1"/>
    <property type="molecule type" value="Genomic_DNA"/>
</dbReference>